<dbReference type="InterPro" id="IPR034884">
    <property type="entry name" value="Cytochrome_c_oxidase_VIc/VIIs"/>
</dbReference>
<dbReference type="InterPro" id="IPR051389">
    <property type="entry name" value="Cytochrome_c_oxidase_VIc"/>
</dbReference>
<evidence type="ECO:0000256" key="6">
    <source>
        <dbReference type="ARBA" id="ARBA00022989"/>
    </source>
</evidence>
<dbReference type="OrthoDB" id="10051322at2759"/>
<comment type="subcellular location">
    <subcellularLocation>
        <location evidence="1">Mitochondrion inner membrane</location>
        <topology evidence="1">Single-pass membrane protein</topology>
    </subcellularLocation>
</comment>
<dbReference type="InterPro" id="IPR037169">
    <property type="entry name" value="Cytochrome_c_oxidase_VIc_sf"/>
</dbReference>
<dbReference type="Pfam" id="PF02937">
    <property type="entry name" value="COX6C"/>
    <property type="match status" value="1"/>
</dbReference>
<gene>
    <name evidence="9" type="ORF">BV898_14026</name>
</gene>
<dbReference type="Proteomes" id="UP000192578">
    <property type="component" value="Unassembled WGS sequence"/>
</dbReference>
<dbReference type="AlphaFoldDB" id="A0A1W0W954"/>
<dbReference type="Gene3D" id="4.10.93.10">
    <property type="entry name" value="Mitochondrial cytochrome c oxidase subunit VIc/VIIs"/>
    <property type="match status" value="1"/>
</dbReference>
<keyword evidence="7" id="KW-0496">Mitochondrion</keyword>
<evidence type="ECO:0000256" key="3">
    <source>
        <dbReference type="ARBA" id="ARBA00007204"/>
    </source>
</evidence>
<protein>
    <submittedName>
        <fullName evidence="9">Uncharacterized protein</fullName>
    </submittedName>
</protein>
<sequence length="146" mass="16799">MWMNHIRSLISPKLLILGQFNHPKSLRMRVGLLRLLAAEATAVLPKKSHESSGKLAKPVLKGWLAAETRRHAIYSFALSIGLCFAYRELVGEPRKRKYEAFWRTYDEHADFKRMVKAGLYTDITIEDFEAEEQAQLKELKKAAGRK</sequence>
<evidence type="ECO:0000256" key="2">
    <source>
        <dbReference type="ARBA" id="ARBA00004673"/>
    </source>
</evidence>
<dbReference type="SUPFAM" id="SSF81415">
    <property type="entry name" value="Mitochondrial cytochrome c oxidase subunit VIc"/>
    <property type="match status" value="1"/>
</dbReference>
<dbReference type="PANTHER" id="PTHR48416">
    <property type="entry name" value="CYTOCHROME C OXIDASE SUBUNIT 6C"/>
    <property type="match status" value="1"/>
</dbReference>
<evidence type="ECO:0000256" key="4">
    <source>
        <dbReference type="ARBA" id="ARBA00022692"/>
    </source>
</evidence>
<accession>A0A1W0W954</accession>
<proteinExistence type="inferred from homology"/>
<evidence type="ECO:0000256" key="8">
    <source>
        <dbReference type="ARBA" id="ARBA00023136"/>
    </source>
</evidence>
<dbReference type="GO" id="GO:0005743">
    <property type="term" value="C:mitochondrial inner membrane"/>
    <property type="evidence" value="ECO:0007669"/>
    <property type="project" value="UniProtKB-SubCell"/>
</dbReference>
<reference evidence="10" key="1">
    <citation type="submission" date="2017-01" db="EMBL/GenBank/DDBJ databases">
        <title>Comparative genomics of anhydrobiosis in the tardigrade Hypsibius dujardini.</title>
        <authorList>
            <person name="Yoshida Y."/>
            <person name="Koutsovoulos G."/>
            <person name="Laetsch D."/>
            <person name="Stevens L."/>
            <person name="Kumar S."/>
            <person name="Horikawa D."/>
            <person name="Ishino K."/>
            <person name="Komine S."/>
            <person name="Tomita M."/>
            <person name="Blaxter M."/>
            <person name="Arakawa K."/>
        </authorList>
    </citation>
    <scope>NUCLEOTIDE SEQUENCE [LARGE SCALE GENOMIC DNA]</scope>
    <source>
        <strain evidence="10">Z151</strain>
    </source>
</reference>
<comment type="caution">
    <text evidence="9">The sequence shown here is derived from an EMBL/GenBank/DDBJ whole genome shotgun (WGS) entry which is preliminary data.</text>
</comment>
<keyword evidence="5" id="KW-0999">Mitochondrion inner membrane</keyword>
<name>A0A1W0W954_HYPEX</name>
<organism evidence="9 10">
    <name type="scientific">Hypsibius exemplaris</name>
    <name type="common">Freshwater tardigrade</name>
    <dbReference type="NCBI Taxonomy" id="2072580"/>
    <lineage>
        <taxon>Eukaryota</taxon>
        <taxon>Metazoa</taxon>
        <taxon>Ecdysozoa</taxon>
        <taxon>Tardigrada</taxon>
        <taxon>Eutardigrada</taxon>
        <taxon>Parachela</taxon>
        <taxon>Hypsibioidea</taxon>
        <taxon>Hypsibiidae</taxon>
        <taxon>Hypsibius</taxon>
    </lineage>
</organism>
<dbReference type="EMBL" id="MTYJ01000164">
    <property type="protein sequence ID" value="OQV11682.1"/>
    <property type="molecule type" value="Genomic_DNA"/>
</dbReference>
<evidence type="ECO:0000256" key="1">
    <source>
        <dbReference type="ARBA" id="ARBA00004434"/>
    </source>
</evidence>
<keyword evidence="8" id="KW-0472">Membrane</keyword>
<evidence type="ECO:0000313" key="9">
    <source>
        <dbReference type="EMBL" id="OQV11682.1"/>
    </source>
</evidence>
<comment type="similarity">
    <text evidence="3">Belongs to the cytochrome c oxidase subunit 6c family.</text>
</comment>
<evidence type="ECO:0000313" key="10">
    <source>
        <dbReference type="Proteomes" id="UP000192578"/>
    </source>
</evidence>
<dbReference type="PANTHER" id="PTHR48416:SF1">
    <property type="entry name" value="CYTOCHROME C OXIDASE SUBUNIT 6C"/>
    <property type="match status" value="1"/>
</dbReference>
<keyword evidence="10" id="KW-1185">Reference proteome</keyword>
<keyword evidence="4" id="KW-0812">Transmembrane</keyword>
<comment type="pathway">
    <text evidence="2">Energy metabolism; oxidative phosphorylation.</text>
</comment>
<evidence type="ECO:0000256" key="7">
    <source>
        <dbReference type="ARBA" id="ARBA00023128"/>
    </source>
</evidence>
<evidence type="ECO:0000256" key="5">
    <source>
        <dbReference type="ARBA" id="ARBA00022792"/>
    </source>
</evidence>
<keyword evidence="6" id="KW-1133">Transmembrane helix</keyword>